<proteinExistence type="predicted"/>
<evidence type="ECO:0008006" key="4">
    <source>
        <dbReference type="Google" id="ProtNLM"/>
    </source>
</evidence>
<sequence>MMILLIGRIRRVFMMSSRSAKLVRALEQSSGKGGRQAQPGLKCSGNTPPIWQARQSQHTHPNDSKLASSPPGWFSNRHRKRVDGWQPN</sequence>
<dbReference type="EMBL" id="CP110421">
    <property type="protein sequence ID" value="WAQ81391.1"/>
    <property type="molecule type" value="Genomic_DNA"/>
</dbReference>
<evidence type="ECO:0000313" key="3">
    <source>
        <dbReference type="Proteomes" id="UP001164743"/>
    </source>
</evidence>
<accession>A0ABY7C894</accession>
<keyword evidence="3" id="KW-1185">Reference proteome</keyword>
<evidence type="ECO:0000256" key="1">
    <source>
        <dbReference type="SAM" id="MobiDB-lite"/>
    </source>
</evidence>
<gene>
    <name evidence="2" type="ORF">PtA15_1A732</name>
</gene>
<dbReference type="Proteomes" id="UP001164743">
    <property type="component" value="Chromosome 1A"/>
</dbReference>
<reference evidence="2" key="1">
    <citation type="submission" date="2022-10" db="EMBL/GenBank/DDBJ databases">
        <title>Puccinia triticina Genome sequencing and assembly.</title>
        <authorList>
            <person name="Li C."/>
        </authorList>
    </citation>
    <scope>NUCLEOTIDE SEQUENCE</scope>
    <source>
        <strain evidence="2">Pt15</strain>
    </source>
</reference>
<name>A0ABY7C894_9BASI</name>
<organism evidence="2 3">
    <name type="scientific">Puccinia triticina</name>
    <dbReference type="NCBI Taxonomy" id="208348"/>
    <lineage>
        <taxon>Eukaryota</taxon>
        <taxon>Fungi</taxon>
        <taxon>Dikarya</taxon>
        <taxon>Basidiomycota</taxon>
        <taxon>Pucciniomycotina</taxon>
        <taxon>Pucciniomycetes</taxon>
        <taxon>Pucciniales</taxon>
        <taxon>Pucciniaceae</taxon>
        <taxon>Puccinia</taxon>
    </lineage>
</organism>
<feature type="compositionally biased region" description="Polar residues" evidence="1">
    <location>
        <begin position="44"/>
        <end position="59"/>
    </location>
</feature>
<dbReference type="GeneID" id="77806685"/>
<feature type="region of interest" description="Disordered" evidence="1">
    <location>
        <begin position="26"/>
        <end position="88"/>
    </location>
</feature>
<evidence type="ECO:0000313" key="2">
    <source>
        <dbReference type="EMBL" id="WAQ81391.1"/>
    </source>
</evidence>
<protein>
    <recommendedName>
        <fullName evidence="4">Secreted protein</fullName>
    </recommendedName>
</protein>
<dbReference type="RefSeq" id="XP_053016946.1">
    <property type="nucleotide sequence ID" value="XM_053165790.1"/>
</dbReference>